<organism evidence="8 9">
    <name type="scientific">candidate division TA06 bacterium</name>
    <dbReference type="NCBI Taxonomy" id="2250710"/>
    <lineage>
        <taxon>Bacteria</taxon>
        <taxon>Bacteria division TA06</taxon>
    </lineage>
</organism>
<sequence>MMVEVLLLPFIACLILTGIHAYFGIHVIEREVIFVDLALAQMAALGAIVAMLIGWHLHSLPAYFCSLGFTLVGSAMFSFTRVRQKVVPQEAIIGIVYAVSAVCSILVLDRAPAEAEHIKHMMVGNILFVRSGDIMKMAAIYSLVGLFHYFFRHRFIEISMDPQGAIKRNVRIKWWDFLFYATFGIVVTSSVEIAGVLLVFSYLIVPSVCAMLLATRLRYRLFWGWTLGTAASIIGLSASAAWDLPTGAAVVCTFGLMAISVAGRKAFR</sequence>
<evidence type="ECO:0000256" key="7">
    <source>
        <dbReference type="SAM" id="Phobius"/>
    </source>
</evidence>
<comment type="similarity">
    <text evidence="2 6">Belongs to the ABC-3 integral membrane protein family.</text>
</comment>
<dbReference type="Pfam" id="PF00950">
    <property type="entry name" value="ABC-3"/>
    <property type="match status" value="1"/>
</dbReference>
<feature type="transmembrane region" description="Helical" evidence="7">
    <location>
        <begin position="248"/>
        <end position="267"/>
    </location>
</feature>
<feature type="transmembrane region" description="Helical" evidence="7">
    <location>
        <begin position="197"/>
        <end position="214"/>
    </location>
</feature>
<reference evidence="8" key="1">
    <citation type="submission" date="2020-07" db="EMBL/GenBank/DDBJ databases">
        <title>Huge and variable diversity of episymbiotic CPR bacteria and DPANN archaea in groundwater ecosystems.</title>
        <authorList>
            <person name="He C.Y."/>
            <person name="Keren R."/>
            <person name="Whittaker M."/>
            <person name="Farag I.F."/>
            <person name="Doudna J."/>
            <person name="Cate J.H.D."/>
            <person name="Banfield J.F."/>
        </authorList>
    </citation>
    <scope>NUCLEOTIDE SEQUENCE</scope>
    <source>
        <strain evidence="8">NC_groundwater_1520_Pr4_B-0.1um_53_5</strain>
    </source>
</reference>
<evidence type="ECO:0000256" key="1">
    <source>
        <dbReference type="ARBA" id="ARBA00004141"/>
    </source>
</evidence>
<dbReference type="AlphaFoldDB" id="A0A933MIP7"/>
<gene>
    <name evidence="8" type="ORF">HY768_01280</name>
</gene>
<feature type="transmembrane region" description="Helical" evidence="7">
    <location>
        <begin position="172"/>
        <end position="191"/>
    </location>
</feature>
<feature type="transmembrane region" description="Helical" evidence="7">
    <location>
        <begin position="128"/>
        <end position="151"/>
    </location>
</feature>
<comment type="subcellular location">
    <subcellularLocation>
        <location evidence="6">Cell membrane</location>
        <topology evidence="6">Multi-pass membrane protein</topology>
    </subcellularLocation>
    <subcellularLocation>
        <location evidence="1">Membrane</location>
        <topology evidence="1">Multi-pass membrane protein</topology>
    </subcellularLocation>
</comment>
<feature type="transmembrane region" description="Helical" evidence="7">
    <location>
        <begin position="32"/>
        <end position="54"/>
    </location>
</feature>
<dbReference type="PANTHER" id="PTHR30477:SF19">
    <property type="entry name" value="METAL ABC TRANSPORTER PERMEASE"/>
    <property type="match status" value="1"/>
</dbReference>
<evidence type="ECO:0000256" key="3">
    <source>
        <dbReference type="ARBA" id="ARBA00022692"/>
    </source>
</evidence>
<comment type="caution">
    <text evidence="8">The sequence shown here is derived from an EMBL/GenBank/DDBJ whole genome shotgun (WGS) entry which is preliminary data.</text>
</comment>
<evidence type="ECO:0000313" key="8">
    <source>
        <dbReference type="EMBL" id="MBI4725854.1"/>
    </source>
</evidence>
<dbReference type="GO" id="GO:0010043">
    <property type="term" value="P:response to zinc ion"/>
    <property type="evidence" value="ECO:0007669"/>
    <property type="project" value="TreeGrafter"/>
</dbReference>
<dbReference type="GO" id="GO:0055085">
    <property type="term" value="P:transmembrane transport"/>
    <property type="evidence" value="ECO:0007669"/>
    <property type="project" value="InterPro"/>
</dbReference>
<accession>A0A933MIP7</accession>
<dbReference type="EMBL" id="JACQXR010000012">
    <property type="protein sequence ID" value="MBI4725854.1"/>
    <property type="molecule type" value="Genomic_DNA"/>
</dbReference>
<dbReference type="SUPFAM" id="SSF81345">
    <property type="entry name" value="ABC transporter involved in vitamin B12 uptake, BtuC"/>
    <property type="match status" value="1"/>
</dbReference>
<protein>
    <submittedName>
        <fullName evidence="8">Metal ABC transporter permease</fullName>
    </submittedName>
</protein>
<dbReference type="PANTHER" id="PTHR30477">
    <property type="entry name" value="ABC-TRANSPORTER METAL-BINDING PROTEIN"/>
    <property type="match status" value="1"/>
</dbReference>
<dbReference type="GO" id="GO:0043190">
    <property type="term" value="C:ATP-binding cassette (ABC) transporter complex"/>
    <property type="evidence" value="ECO:0007669"/>
    <property type="project" value="InterPro"/>
</dbReference>
<feature type="transmembrane region" description="Helical" evidence="7">
    <location>
        <begin position="6"/>
        <end position="25"/>
    </location>
</feature>
<dbReference type="InterPro" id="IPR001626">
    <property type="entry name" value="ABC_TroCD"/>
</dbReference>
<keyword evidence="4 7" id="KW-1133">Transmembrane helix</keyword>
<dbReference type="InterPro" id="IPR037294">
    <property type="entry name" value="ABC_BtuC-like"/>
</dbReference>
<proteinExistence type="inferred from homology"/>
<evidence type="ECO:0000256" key="6">
    <source>
        <dbReference type="RuleBase" id="RU003943"/>
    </source>
</evidence>
<dbReference type="Gene3D" id="1.10.3470.10">
    <property type="entry name" value="ABC transporter involved in vitamin B12 uptake, BtuC"/>
    <property type="match status" value="1"/>
</dbReference>
<feature type="transmembrane region" description="Helical" evidence="7">
    <location>
        <begin position="221"/>
        <end position="242"/>
    </location>
</feature>
<keyword evidence="6" id="KW-0813">Transport</keyword>
<dbReference type="Proteomes" id="UP000736328">
    <property type="component" value="Unassembled WGS sequence"/>
</dbReference>
<evidence type="ECO:0000256" key="4">
    <source>
        <dbReference type="ARBA" id="ARBA00022989"/>
    </source>
</evidence>
<feature type="transmembrane region" description="Helical" evidence="7">
    <location>
        <begin position="60"/>
        <end position="79"/>
    </location>
</feature>
<evidence type="ECO:0000313" key="9">
    <source>
        <dbReference type="Proteomes" id="UP000736328"/>
    </source>
</evidence>
<keyword evidence="3 6" id="KW-0812">Transmembrane</keyword>
<name>A0A933MIP7_UNCT6</name>
<feature type="transmembrane region" description="Helical" evidence="7">
    <location>
        <begin position="91"/>
        <end position="108"/>
    </location>
</feature>
<evidence type="ECO:0000256" key="2">
    <source>
        <dbReference type="ARBA" id="ARBA00008034"/>
    </source>
</evidence>
<keyword evidence="5 7" id="KW-0472">Membrane</keyword>
<evidence type="ECO:0000256" key="5">
    <source>
        <dbReference type="ARBA" id="ARBA00023136"/>
    </source>
</evidence>